<gene>
    <name evidence="5" type="ORF">Tci_922874</name>
</gene>
<feature type="domain" description="Multidrug resistance protein MdtA-like alpha-helical hairpin" evidence="4">
    <location>
        <begin position="2"/>
        <end position="63"/>
    </location>
</feature>
<dbReference type="PANTHER" id="PTHR32347:SF23">
    <property type="entry name" value="BLL5650 PROTEIN"/>
    <property type="match status" value="1"/>
</dbReference>
<organism evidence="5">
    <name type="scientific">Tanacetum cinerariifolium</name>
    <name type="common">Dalmatian daisy</name>
    <name type="synonym">Chrysanthemum cinerariifolium</name>
    <dbReference type="NCBI Taxonomy" id="118510"/>
    <lineage>
        <taxon>Eukaryota</taxon>
        <taxon>Viridiplantae</taxon>
        <taxon>Streptophyta</taxon>
        <taxon>Embryophyta</taxon>
        <taxon>Tracheophyta</taxon>
        <taxon>Spermatophyta</taxon>
        <taxon>Magnoliopsida</taxon>
        <taxon>eudicotyledons</taxon>
        <taxon>Gunneridae</taxon>
        <taxon>Pentapetalae</taxon>
        <taxon>asterids</taxon>
        <taxon>campanulids</taxon>
        <taxon>Asterales</taxon>
        <taxon>Asteraceae</taxon>
        <taxon>Asteroideae</taxon>
        <taxon>Anthemideae</taxon>
        <taxon>Anthemidinae</taxon>
        <taxon>Tanacetum</taxon>
    </lineage>
</organism>
<dbReference type="AlphaFoldDB" id="A0A699WTI9"/>
<feature type="non-terminal residue" evidence="5">
    <location>
        <position position="1"/>
    </location>
</feature>
<protein>
    <recommendedName>
        <fullName evidence="4">Multidrug resistance protein MdtA-like alpha-helical hairpin domain-containing protein</fullName>
    </recommendedName>
</protein>
<evidence type="ECO:0000313" key="5">
    <source>
        <dbReference type="EMBL" id="GFD50905.1"/>
    </source>
</evidence>
<dbReference type="InterPro" id="IPR050465">
    <property type="entry name" value="UPF0194_transport"/>
</dbReference>
<sequence>TANARQTELTYRRQASLYKQKVISQADYEAAQAAYNASQEQLKAIRAQITAAQSTVRSAQAGLEEARKNLNKTTIYAPVSGTVSKLNVKKGERVVGTTQMAGTEIMRIANLNNMEV</sequence>
<feature type="non-terminal residue" evidence="5">
    <location>
        <position position="116"/>
    </location>
</feature>
<evidence type="ECO:0000256" key="1">
    <source>
        <dbReference type="ARBA" id="ARBA00004196"/>
    </source>
</evidence>
<feature type="coiled-coil region" evidence="3">
    <location>
        <begin position="28"/>
        <end position="69"/>
    </location>
</feature>
<dbReference type="InterPro" id="IPR058624">
    <property type="entry name" value="MdtA-like_HH"/>
</dbReference>
<dbReference type="Gene3D" id="1.10.287.470">
    <property type="entry name" value="Helix hairpin bin"/>
    <property type="match status" value="1"/>
</dbReference>
<comment type="subcellular location">
    <subcellularLocation>
        <location evidence="1">Cell envelope</location>
    </subcellularLocation>
</comment>
<name>A0A699WTI9_TANCI</name>
<evidence type="ECO:0000259" key="4">
    <source>
        <dbReference type="Pfam" id="PF25876"/>
    </source>
</evidence>
<keyword evidence="2 3" id="KW-0175">Coiled coil</keyword>
<dbReference type="PANTHER" id="PTHR32347">
    <property type="entry name" value="EFFLUX SYSTEM COMPONENT YKNX-RELATED"/>
    <property type="match status" value="1"/>
</dbReference>
<dbReference type="SUPFAM" id="SSF111369">
    <property type="entry name" value="HlyD-like secretion proteins"/>
    <property type="match status" value="1"/>
</dbReference>
<accession>A0A699WTI9</accession>
<comment type="caution">
    <text evidence="5">The sequence shown here is derived from an EMBL/GenBank/DDBJ whole genome shotgun (WGS) entry which is preliminary data.</text>
</comment>
<evidence type="ECO:0000256" key="3">
    <source>
        <dbReference type="SAM" id="Coils"/>
    </source>
</evidence>
<evidence type="ECO:0000256" key="2">
    <source>
        <dbReference type="ARBA" id="ARBA00023054"/>
    </source>
</evidence>
<dbReference type="EMBL" id="BKCJ011763180">
    <property type="protein sequence ID" value="GFD50905.1"/>
    <property type="molecule type" value="Genomic_DNA"/>
</dbReference>
<reference evidence="5" key="1">
    <citation type="journal article" date="2019" name="Sci. Rep.">
        <title>Draft genome of Tanacetum cinerariifolium, the natural source of mosquito coil.</title>
        <authorList>
            <person name="Yamashiro T."/>
            <person name="Shiraishi A."/>
            <person name="Satake H."/>
            <person name="Nakayama K."/>
        </authorList>
    </citation>
    <scope>NUCLEOTIDE SEQUENCE</scope>
</reference>
<dbReference type="Pfam" id="PF25876">
    <property type="entry name" value="HH_MFP_RND"/>
    <property type="match status" value="1"/>
</dbReference>
<proteinExistence type="predicted"/>
<dbReference type="Gene3D" id="2.40.50.100">
    <property type="match status" value="1"/>
</dbReference>